<accession>A0A0D0DSZ9</accession>
<dbReference type="SUPFAM" id="SSF81383">
    <property type="entry name" value="F-box domain"/>
    <property type="match status" value="1"/>
</dbReference>
<feature type="region of interest" description="Disordered" evidence="1">
    <location>
        <begin position="568"/>
        <end position="671"/>
    </location>
</feature>
<dbReference type="InterPro" id="IPR001810">
    <property type="entry name" value="F-box_dom"/>
</dbReference>
<dbReference type="PROSITE" id="PS50181">
    <property type="entry name" value="FBOX"/>
    <property type="match status" value="1"/>
</dbReference>
<dbReference type="AlphaFoldDB" id="A0A0D0DSZ9"/>
<dbReference type="Proteomes" id="UP000054538">
    <property type="component" value="Unassembled WGS sequence"/>
</dbReference>
<dbReference type="InterPro" id="IPR036047">
    <property type="entry name" value="F-box-like_dom_sf"/>
</dbReference>
<evidence type="ECO:0000313" key="4">
    <source>
        <dbReference type="Proteomes" id="UP000054538"/>
    </source>
</evidence>
<dbReference type="EMBL" id="KN825381">
    <property type="protein sequence ID" value="KIK91496.1"/>
    <property type="molecule type" value="Genomic_DNA"/>
</dbReference>
<gene>
    <name evidence="3" type="ORF">PAXRUDRAFT_13763</name>
</gene>
<dbReference type="Pfam" id="PF12937">
    <property type="entry name" value="F-box-like"/>
    <property type="match status" value="1"/>
</dbReference>
<dbReference type="PANTHER" id="PTHR35711:SF1">
    <property type="entry name" value="ECTODERMAL, ISOFORM F"/>
    <property type="match status" value="1"/>
</dbReference>
<evidence type="ECO:0000313" key="3">
    <source>
        <dbReference type="EMBL" id="KIK91496.1"/>
    </source>
</evidence>
<name>A0A0D0DSZ9_9AGAM</name>
<feature type="region of interest" description="Disordered" evidence="1">
    <location>
        <begin position="885"/>
        <end position="947"/>
    </location>
</feature>
<dbReference type="CDD" id="cd09917">
    <property type="entry name" value="F-box_SF"/>
    <property type="match status" value="1"/>
</dbReference>
<dbReference type="OrthoDB" id="3202382at2759"/>
<dbReference type="InParanoid" id="A0A0D0DSZ9"/>
<feature type="region of interest" description="Disordered" evidence="1">
    <location>
        <begin position="180"/>
        <end position="205"/>
    </location>
</feature>
<reference evidence="4" key="2">
    <citation type="submission" date="2015-01" db="EMBL/GenBank/DDBJ databases">
        <title>Evolutionary Origins and Diversification of the Mycorrhizal Mutualists.</title>
        <authorList>
            <consortium name="DOE Joint Genome Institute"/>
            <consortium name="Mycorrhizal Genomics Consortium"/>
            <person name="Kohler A."/>
            <person name="Kuo A."/>
            <person name="Nagy L.G."/>
            <person name="Floudas D."/>
            <person name="Copeland A."/>
            <person name="Barry K.W."/>
            <person name="Cichocki N."/>
            <person name="Veneault-Fourrey C."/>
            <person name="LaButti K."/>
            <person name="Lindquist E.A."/>
            <person name="Lipzen A."/>
            <person name="Lundell T."/>
            <person name="Morin E."/>
            <person name="Murat C."/>
            <person name="Riley R."/>
            <person name="Ohm R."/>
            <person name="Sun H."/>
            <person name="Tunlid A."/>
            <person name="Henrissat B."/>
            <person name="Grigoriev I.V."/>
            <person name="Hibbett D.S."/>
            <person name="Martin F."/>
        </authorList>
    </citation>
    <scope>NUCLEOTIDE SEQUENCE [LARGE SCALE GENOMIC DNA]</scope>
    <source>
        <strain evidence="4">Ve08.2h10</strain>
    </source>
</reference>
<reference evidence="3 4" key="1">
    <citation type="submission" date="2014-04" db="EMBL/GenBank/DDBJ databases">
        <authorList>
            <consortium name="DOE Joint Genome Institute"/>
            <person name="Kuo A."/>
            <person name="Kohler A."/>
            <person name="Jargeat P."/>
            <person name="Nagy L.G."/>
            <person name="Floudas D."/>
            <person name="Copeland A."/>
            <person name="Barry K.W."/>
            <person name="Cichocki N."/>
            <person name="Veneault-Fourrey C."/>
            <person name="LaButti K."/>
            <person name="Lindquist E.A."/>
            <person name="Lipzen A."/>
            <person name="Lundell T."/>
            <person name="Morin E."/>
            <person name="Murat C."/>
            <person name="Sun H."/>
            <person name="Tunlid A."/>
            <person name="Henrissat B."/>
            <person name="Grigoriev I.V."/>
            <person name="Hibbett D.S."/>
            <person name="Martin F."/>
            <person name="Nordberg H.P."/>
            <person name="Cantor M.N."/>
            <person name="Hua S.X."/>
        </authorList>
    </citation>
    <scope>NUCLEOTIDE SEQUENCE [LARGE SCALE GENOMIC DNA]</scope>
    <source>
        <strain evidence="3 4">Ve08.2h10</strain>
    </source>
</reference>
<dbReference type="PANTHER" id="PTHR35711">
    <property type="entry name" value="EXPRESSED PROTEIN"/>
    <property type="match status" value="1"/>
</dbReference>
<proteinExistence type="predicted"/>
<organism evidence="3 4">
    <name type="scientific">Paxillus rubicundulus Ve08.2h10</name>
    <dbReference type="NCBI Taxonomy" id="930991"/>
    <lineage>
        <taxon>Eukaryota</taxon>
        <taxon>Fungi</taxon>
        <taxon>Dikarya</taxon>
        <taxon>Basidiomycota</taxon>
        <taxon>Agaricomycotina</taxon>
        <taxon>Agaricomycetes</taxon>
        <taxon>Agaricomycetidae</taxon>
        <taxon>Boletales</taxon>
        <taxon>Paxilineae</taxon>
        <taxon>Paxillaceae</taxon>
        <taxon>Paxillus</taxon>
    </lineage>
</organism>
<evidence type="ECO:0000259" key="2">
    <source>
        <dbReference type="PROSITE" id="PS50181"/>
    </source>
</evidence>
<feature type="domain" description="F-box" evidence="2">
    <location>
        <begin position="1"/>
        <end position="46"/>
    </location>
</feature>
<feature type="compositionally biased region" description="Acidic residues" evidence="1">
    <location>
        <begin position="190"/>
        <end position="202"/>
    </location>
</feature>
<keyword evidence="4" id="KW-1185">Reference proteome</keyword>
<sequence>MSFHTLPYDLLFNIAQYLTTDDVYNLQATCKSLRAFTLTRPVYRSLAHALLARSRPLPLPAFQRLADLSTQNLIKAVDRANKFEKAWRVRAPRPARSSFSLSASGSTPSEGQQQWYTKISAPPNEEIDWLSPITSSYTLCATKSGRVICWDVARDVCLAEWDPLTLAAHYGSEERVSKDSIRGNRSKIAEDDDEEDEEDEETNSEKKWELWKCRVEFDERAVYFTMARVLEGSYDDDRVMEFVLMKLAFPPDPRDYRTPAASPLLRSLSFTPESHCCSLPKSPPTSLPPSQLSSPLDSARYSSGMVTECTTTILPPSPVMLGRTISPAPDHTEYDRETLSRNTLCPCPASSLCPVFPANRCMLATTGTRASLRAAFSAECPLMEPTHEPKPFFFPLTSFHTTGVVMNVFLLDPPRRLLSAFVWVARSNTIGLYVLLDWEQHEYVFVDTGVGCLISSNWSCILHEDQIVIHSEEAEAAYQHFYPLNTLRNFSKPRRPSLFAPHTNDIDHESVQYKPPSKLCQDDLPVISTRLAPVRSISKKFVFPDVAPNTVPDAQLSNVTIEFIGAVTGQGDDDDEAHGPSPNIESEQPDAGPSSSVVSVGSLGAETDEGEISVDDGRSEYETGEEDLFPQEVAEGSSRAKGKERAEEDDVDEPDIPTQEPPTSAKGKGKIREVDVEEHGEDENRSGPSSLTLDISFVSVQNVPDVLQSLPVVVGATDNTTTPPETLAEPAPNPYPFPPWYPESAHFVRQWWPTLPGVPRLSCTVVLLAAHDPNTHRTRFVLAQHYFRVPIVQDSPSESNSACHNSNSIENQDDDDDEMLHLWYVSTPFEVVCVPDNAADNGHEDDTGDRPRPLVAVDFGHAVWVEYAAEPGGVYGVDASRLVGDPSFVDSDDEDDAGLSDGASDDDDDDDGEEGSGSGSAPNGRHRHSGGGNASTNPHDGDGTIFDPRRHRVPKCLRFVTFPPVCAAVSDGRSKARRAREEAVVRTLEIPDELDLNGVETINIDQSQGAVILSVKEGNIFILRYE</sequence>
<protein>
    <recommendedName>
        <fullName evidence="2">F-box domain-containing protein</fullName>
    </recommendedName>
</protein>
<dbReference type="HOGENOM" id="CLU_005534_0_0_1"/>
<evidence type="ECO:0000256" key="1">
    <source>
        <dbReference type="SAM" id="MobiDB-lite"/>
    </source>
</evidence>
<feature type="compositionally biased region" description="Acidic residues" evidence="1">
    <location>
        <begin position="890"/>
        <end position="914"/>
    </location>
</feature>